<dbReference type="PANTHER" id="PTHR24305:SF152">
    <property type="entry name" value="P450, PUTATIVE (EUROFUNG)-RELATED"/>
    <property type="match status" value="1"/>
</dbReference>
<dbReference type="GO" id="GO:0020037">
    <property type="term" value="F:heme binding"/>
    <property type="evidence" value="ECO:0007669"/>
    <property type="project" value="InterPro"/>
</dbReference>
<dbReference type="SUPFAM" id="SSF48264">
    <property type="entry name" value="Cytochrome P450"/>
    <property type="match status" value="1"/>
</dbReference>
<dbReference type="Pfam" id="PF00067">
    <property type="entry name" value="p450"/>
    <property type="match status" value="1"/>
</dbReference>
<evidence type="ECO:0000256" key="2">
    <source>
        <dbReference type="ARBA" id="ARBA00022723"/>
    </source>
</evidence>
<evidence type="ECO:0000256" key="5">
    <source>
        <dbReference type="RuleBase" id="RU000461"/>
    </source>
</evidence>
<evidence type="ECO:0000313" key="7">
    <source>
        <dbReference type="Proteomes" id="UP000799753"/>
    </source>
</evidence>
<evidence type="ECO:0000256" key="1">
    <source>
        <dbReference type="ARBA" id="ARBA00001971"/>
    </source>
</evidence>
<keyword evidence="3 4" id="KW-0408">Iron</keyword>
<keyword evidence="5" id="KW-0503">Monooxygenase</keyword>
<keyword evidence="5" id="KW-0560">Oxidoreductase</keyword>
<dbReference type="CDD" id="cd11062">
    <property type="entry name" value="CYP58-like"/>
    <property type="match status" value="1"/>
</dbReference>
<organism evidence="6 7">
    <name type="scientific">Massarina eburnea CBS 473.64</name>
    <dbReference type="NCBI Taxonomy" id="1395130"/>
    <lineage>
        <taxon>Eukaryota</taxon>
        <taxon>Fungi</taxon>
        <taxon>Dikarya</taxon>
        <taxon>Ascomycota</taxon>
        <taxon>Pezizomycotina</taxon>
        <taxon>Dothideomycetes</taxon>
        <taxon>Pleosporomycetidae</taxon>
        <taxon>Pleosporales</taxon>
        <taxon>Massarineae</taxon>
        <taxon>Massarinaceae</taxon>
        <taxon>Massarina</taxon>
    </lineage>
</organism>
<dbReference type="PANTHER" id="PTHR24305">
    <property type="entry name" value="CYTOCHROME P450"/>
    <property type="match status" value="1"/>
</dbReference>
<comment type="similarity">
    <text evidence="5">Belongs to the cytochrome P450 family.</text>
</comment>
<sequence>MELGLACAPLLVAYAVATVAAYWVALLVYRLVLHPLAKFPGPRLAAATTWYEAYYDIVQGGQYSKKISELHDLYGPVLRVTPDEIHIRDSRFFDTVYPSGVHLDKVGWDKRFGTENGLLMTVHGAAHKRRRAALAPMFSRRSILDFIHIIHGHVDTFAVRLQEFEVRKEPMNLTNVFPALTGDVIMDYFFGFNQGQIKSPDFTSFHAAFMNMGSTGHWATQFHFILPMMDMIPDWIVAKLQPAAKPLLDLRSQNRSLVQQTLLGTDLKRNDAKTTVFHELLHSKHLVPAEKSQSRLEDEAMTIVAGGVETTAYALNVASYHIIANPHIYARLHADLVAALPDGASQDLLTLEQIPYLRACIMEAVRLTYGLSARNPRTHDKDIRYKQWLIPKRTCVSMSVPDVNHDEDIFPHSHLFVPERWLDGAGVGLEKYMVSFGRGTRSCIGVNLAWAELYIVLGTMFRGWKFELFETGVRDVEMGADYFIPHVWRGSGGVRVLVGASGD</sequence>
<dbReference type="PROSITE" id="PS00086">
    <property type="entry name" value="CYTOCHROME_P450"/>
    <property type="match status" value="1"/>
</dbReference>
<dbReference type="InterPro" id="IPR050121">
    <property type="entry name" value="Cytochrome_P450_monoxygenase"/>
</dbReference>
<feature type="binding site" description="axial binding residue" evidence="4">
    <location>
        <position position="443"/>
    </location>
    <ligand>
        <name>heme</name>
        <dbReference type="ChEBI" id="CHEBI:30413"/>
    </ligand>
    <ligandPart>
        <name>Fe</name>
        <dbReference type="ChEBI" id="CHEBI:18248"/>
    </ligandPart>
</feature>
<dbReference type="InterPro" id="IPR001128">
    <property type="entry name" value="Cyt_P450"/>
</dbReference>
<keyword evidence="7" id="KW-1185">Reference proteome</keyword>
<keyword evidence="4 5" id="KW-0349">Heme</keyword>
<name>A0A6A6RH14_9PLEO</name>
<accession>A0A6A6RH14</accession>
<dbReference type="PRINTS" id="PR00463">
    <property type="entry name" value="EP450I"/>
</dbReference>
<dbReference type="GO" id="GO:0016705">
    <property type="term" value="F:oxidoreductase activity, acting on paired donors, with incorporation or reduction of molecular oxygen"/>
    <property type="evidence" value="ECO:0007669"/>
    <property type="project" value="InterPro"/>
</dbReference>
<dbReference type="Proteomes" id="UP000799753">
    <property type="component" value="Unassembled WGS sequence"/>
</dbReference>
<dbReference type="GO" id="GO:0004497">
    <property type="term" value="F:monooxygenase activity"/>
    <property type="evidence" value="ECO:0007669"/>
    <property type="project" value="UniProtKB-KW"/>
</dbReference>
<dbReference type="AlphaFoldDB" id="A0A6A6RH14"/>
<protein>
    <submittedName>
        <fullName evidence="6">Cytochrome P450</fullName>
    </submittedName>
</protein>
<proteinExistence type="inferred from homology"/>
<dbReference type="InterPro" id="IPR002401">
    <property type="entry name" value="Cyt_P450_E_grp-I"/>
</dbReference>
<evidence type="ECO:0000256" key="4">
    <source>
        <dbReference type="PIRSR" id="PIRSR602401-1"/>
    </source>
</evidence>
<dbReference type="GO" id="GO:0005506">
    <property type="term" value="F:iron ion binding"/>
    <property type="evidence" value="ECO:0007669"/>
    <property type="project" value="InterPro"/>
</dbReference>
<dbReference type="InterPro" id="IPR036396">
    <property type="entry name" value="Cyt_P450_sf"/>
</dbReference>
<evidence type="ECO:0000256" key="3">
    <source>
        <dbReference type="ARBA" id="ARBA00023004"/>
    </source>
</evidence>
<comment type="cofactor">
    <cofactor evidence="1 4">
        <name>heme</name>
        <dbReference type="ChEBI" id="CHEBI:30413"/>
    </cofactor>
</comment>
<dbReference type="InterPro" id="IPR017972">
    <property type="entry name" value="Cyt_P450_CS"/>
</dbReference>
<dbReference type="Gene3D" id="1.10.630.10">
    <property type="entry name" value="Cytochrome P450"/>
    <property type="match status" value="1"/>
</dbReference>
<dbReference type="EMBL" id="MU006822">
    <property type="protein sequence ID" value="KAF2634512.1"/>
    <property type="molecule type" value="Genomic_DNA"/>
</dbReference>
<evidence type="ECO:0000313" key="6">
    <source>
        <dbReference type="EMBL" id="KAF2634512.1"/>
    </source>
</evidence>
<gene>
    <name evidence="6" type="ORF">P280DRAFT_438765</name>
</gene>
<keyword evidence="2 4" id="KW-0479">Metal-binding</keyword>
<dbReference type="OrthoDB" id="3945418at2759"/>
<reference evidence="6" key="1">
    <citation type="journal article" date="2020" name="Stud. Mycol.">
        <title>101 Dothideomycetes genomes: a test case for predicting lifestyles and emergence of pathogens.</title>
        <authorList>
            <person name="Haridas S."/>
            <person name="Albert R."/>
            <person name="Binder M."/>
            <person name="Bloem J."/>
            <person name="Labutti K."/>
            <person name="Salamov A."/>
            <person name="Andreopoulos B."/>
            <person name="Baker S."/>
            <person name="Barry K."/>
            <person name="Bills G."/>
            <person name="Bluhm B."/>
            <person name="Cannon C."/>
            <person name="Castanera R."/>
            <person name="Culley D."/>
            <person name="Daum C."/>
            <person name="Ezra D."/>
            <person name="Gonzalez J."/>
            <person name="Henrissat B."/>
            <person name="Kuo A."/>
            <person name="Liang C."/>
            <person name="Lipzen A."/>
            <person name="Lutzoni F."/>
            <person name="Magnuson J."/>
            <person name="Mondo S."/>
            <person name="Nolan M."/>
            <person name="Ohm R."/>
            <person name="Pangilinan J."/>
            <person name="Park H.-J."/>
            <person name="Ramirez L."/>
            <person name="Alfaro M."/>
            <person name="Sun H."/>
            <person name="Tritt A."/>
            <person name="Yoshinaga Y."/>
            <person name="Zwiers L.-H."/>
            <person name="Turgeon B."/>
            <person name="Goodwin S."/>
            <person name="Spatafora J."/>
            <person name="Crous P."/>
            <person name="Grigoriev I."/>
        </authorList>
    </citation>
    <scope>NUCLEOTIDE SEQUENCE</scope>
    <source>
        <strain evidence="6">CBS 473.64</strain>
    </source>
</reference>